<sequence>MQFELNDIVPGRDRMPDRINTVSPAVNPSMEARSARLRLPSLVAALRANA</sequence>
<evidence type="ECO:0000313" key="2">
    <source>
        <dbReference type="Proteomes" id="UP000294555"/>
    </source>
</evidence>
<dbReference type="EMBL" id="SJOI01000001">
    <property type="protein sequence ID" value="TCL03026.1"/>
    <property type="molecule type" value="Genomic_DNA"/>
</dbReference>
<gene>
    <name evidence="1" type="ORF">EZJ58_1067</name>
</gene>
<dbReference type="AlphaFoldDB" id="A0A4R1NEH2"/>
<accession>A0A4R1NEH2</accession>
<evidence type="ECO:0000313" key="1">
    <source>
        <dbReference type="EMBL" id="TCL03026.1"/>
    </source>
</evidence>
<reference evidence="1 2" key="1">
    <citation type="submission" date="2019-02" db="EMBL/GenBank/DDBJ databases">
        <title>Investigation of anaerobic lignin degradation for improved lignocellulosic biofuels.</title>
        <authorList>
            <person name="Deangelis K."/>
        </authorList>
    </citation>
    <scope>NUCLEOTIDE SEQUENCE [LARGE SCALE GENOMIC DNA]</scope>
    <source>
        <strain evidence="1 2">159R</strain>
    </source>
</reference>
<protein>
    <submittedName>
        <fullName evidence="1">Uncharacterized protein</fullName>
    </submittedName>
</protein>
<proteinExistence type="predicted"/>
<organism evidence="1 2">
    <name type="scientific">Sodalis ligni</name>
    <dbReference type="NCBI Taxonomy" id="2697027"/>
    <lineage>
        <taxon>Bacteria</taxon>
        <taxon>Pseudomonadati</taxon>
        <taxon>Pseudomonadota</taxon>
        <taxon>Gammaproteobacteria</taxon>
        <taxon>Enterobacterales</taxon>
        <taxon>Bruguierivoracaceae</taxon>
        <taxon>Sodalis</taxon>
    </lineage>
</organism>
<name>A0A4R1NEH2_9GAMM</name>
<dbReference type="Proteomes" id="UP000294555">
    <property type="component" value="Unassembled WGS sequence"/>
</dbReference>
<keyword evidence="2" id="KW-1185">Reference proteome</keyword>
<comment type="caution">
    <text evidence="1">The sequence shown here is derived from an EMBL/GenBank/DDBJ whole genome shotgun (WGS) entry which is preliminary data.</text>
</comment>